<dbReference type="Proteomes" id="UP000727407">
    <property type="component" value="Unassembled WGS sequence"/>
</dbReference>
<dbReference type="SUPFAM" id="SSF56436">
    <property type="entry name" value="C-type lectin-like"/>
    <property type="match status" value="2"/>
</dbReference>
<dbReference type="InterPro" id="IPR016187">
    <property type="entry name" value="CTDL_fold"/>
</dbReference>
<dbReference type="InterPro" id="IPR016186">
    <property type="entry name" value="C-type_lectin-like/link_sf"/>
</dbReference>
<dbReference type="Pfam" id="PF00059">
    <property type="entry name" value="Lectin_C"/>
    <property type="match status" value="1"/>
</dbReference>
<evidence type="ECO:0000256" key="1">
    <source>
        <dbReference type="ARBA" id="ARBA00023157"/>
    </source>
</evidence>
<dbReference type="PANTHER" id="PTHR45784">
    <property type="entry name" value="C-TYPE LECTIN DOMAIN FAMILY 20 MEMBER A-RELATED"/>
    <property type="match status" value="1"/>
</dbReference>
<keyword evidence="5" id="KW-1185">Reference proteome</keyword>
<sequence>MFLLYKLMSTMKANILHLLCLAGLVPVTYLQPVLHNYTLIKSFKTWLVAQDYCRTLFGDLATIVSNDDWVKVTALAKSTATSQAWIGLYNDVNSWRWSFHNISLVTAGFSNWYSSQPDNNLGKESCAVIDTGGQWWDFPCVNLYPFICYDGSFSGTARFVGVTSVQLSWSGAQAYCREFHTDLASASNASDNSHYMCYQTSDADVSPSVLQIKQKMDEYGMLFNSTGERSSSRVGGEREQSDGDREDRGRTVMETEGTMRTSGLSALFDLSAADVTEQ</sequence>
<organism evidence="4 5">
    <name type="scientific">Clarias magur</name>
    <name type="common">Asian catfish</name>
    <name type="synonym">Macropteronotus magur</name>
    <dbReference type="NCBI Taxonomy" id="1594786"/>
    <lineage>
        <taxon>Eukaryota</taxon>
        <taxon>Metazoa</taxon>
        <taxon>Chordata</taxon>
        <taxon>Craniata</taxon>
        <taxon>Vertebrata</taxon>
        <taxon>Euteleostomi</taxon>
        <taxon>Actinopterygii</taxon>
        <taxon>Neopterygii</taxon>
        <taxon>Teleostei</taxon>
        <taxon>Ostariophysi</taxon>
        <taxon>Siluriformes</taxon>
        <taxon>Clariidae</taxon>
        <taxon>Clarias</taxon>
    </lineage>
</organism>
<keyword evidence="1" id="KW-1015">Disulfide bond</keyword>
<dbReference type="OrthoDB" id="6369810at2759"/>
<keyword evidence="4" id="KW-0675">Receptor</keyword>
<gene>
    <name evidence="4" type="ORF">DAT39_020509</name>
</gene>
<dbReference type="Gene3D" id="3.10.100.10">
    <property type="entry name" value="Mannose-Binding Protein A, subunit A"/>
    <property type="match status" value="1"/>
</dbReference>
<dbReference type="PROSITE" id="PS00615">
    <property type="entry name" value="C_TYPE_LECTIN_1"/>
    <property type="match status" value="1"/>
</dbReference>
<feature type="domain" description="C-type lectin" evidence="3">
    <location>
        <begin position="37"/>
        <end position="149"/>
    </location>
</feature>
<dbReference type="PROSITE" id="PS50041">
    <property type="entry name" value="C_TYPE_LECTIN_2"/>
    <property type="match status" value="1"/>
</dbReference>
<evidence type="ECO:0000256" key="2">
    <source>
        <dbReference type="SAM" id="MobiDB-lite"/>
    </source>
</evidence>
<feature type="region of interest" description="Disordered" evidence="2">
    <location>
        <begin position="225"/>
        <end position="258"/>
    </location>
</feature>
<evidence type="ECO:0000259" key="3">
    <source>
        <dbReference type="PROSITE" id="PS50041"/>
    </source>
</evidence>
<feature type="compositionally biased region" description="Basic and acidic residues" evidence="2">
    <location>
        <begin position="235"/>
        <end position="253"/>
    </location>
</feature>
<reference evidence="4" key="1">
    <citation type="submission" date="2020-07" db="EMBL/GenBank/DDBJ databases">
        <title>Clarias magur genome sequencing, assembly and annotation.</title>
        <authorList>
            <person name="Kushwaha B."/>
            <person name="Kumar R."/>
            <person name="Das P."/>
            <person name="Joshi C.G."/>
            <person name="Kumar D."/>
            <person name="Nagpure N.S."/>
            <person name="Pandey M."/>
            <person name="Agarwal S."/>
            <person name="Srivastava S."/>
            <person name="Singh M."/>
            <person name="Sahoo L."/>
            <person name="Jayasankar P."/>
            <person name="Meher P.K."/>
            <person name="Koringa P.G."/>
            <person name="Iquebal M.A."/>
            <person name="Das S.P."/>
            <person name="Bit A."/>
            <person name="Patnaik S."/>
            <person name="Patel N."/>
            <person name="Shah T.M."/>
            <person name="Hinsu A."/>
            <person name="Jena J.K."/>
        </authorList>
    </citation>
    <scope>NUCLEOTIDE SEQUENCE</scope>
    <source>
        <strain evidence="4">CIFAMagur01</strain>
        <tissue evidence="4">Testis</tissue>
    </source>
</reference>
<dbReference type="InterPro" id="IPR001304">
    <property type="entry name" value="C-type_lectin-like"/>
</dbReference>
<accession>A0A8J4U2U1</accession>
<dbReference type="EMBL" id="QNUK01000767">
    <property type="protein sequence ID" value="KAF5889779.1"/>
    <property type="molecule type" value="Genomic_DNA"/>
</dbReference>
<dbReference type="SMART" id="SM00034">
    <property type="entry name" value="CLECT"/>
    <property type="match status" value="1"/>
</dbReference>
<dbReference type="InterPro" id="IPR018378">
    <property type="entry name" value="C-type_lectin_CS"/>
</dbReference>
<evidence type="ECO:0000313" key="4">
    <source>
        <dbReference type="EMBL" id="KAF5889779.1"/>
    </source>
</evidence>
<dbReference type="PANTHER" id="PTHR45784:SF3">
    <property type="entry name" value="C-TYPE LECTIN DOMAIN FAMILY 4 MEMBER K-LIKE-RELATED"/>
    <property type="match status" value="1"/>
</dbReference>
<proteinExistence type="predicted"/>
<name>A0A8J4U2U1_CLAMG</name>
<evidence type="ECO:0000313" key="5">
    <source>
        <dbReference type="Proteomes" id="UP000727407"/>
    </source>
</evidence>
<comment type="caution">
    <text evidence="4">The sequence shown here is derived from an EMBL/GenBank/DDBJ whole genome shotgun (WGS) entry which is preliminary data.</text>
</comment>
<protein>
    <submittedName>
        <fullName evidence="4">Macrophage mannose receptor 1-like isoform X6</fullName>
    </submittedName>
</protein>
<dbReference type="AlphaFoldDB" id="A0A8J4U2U1"/>